<dbReference type="InterPro" id="IPR056083">
    <property type="entry name" value="DUF7666"/>
</dbReference>
<keyword evidence="3" id="KW-1185">Reference proteome</keyword>
<evidence type="ECO:0000313" key="3">
    <source>
        <dbReference type="Proteomes" id="UP001060336"/>
    </source>
</evidence>
<evidence type="ECO:0000313" key="2">
    <source>
        <dbReference type="EMBL" id="UUX50695.1"/>
    </source>
</evidence>
<dbReference type="EMBL" id="CP102480">
    <property type="protein sequence ID" value="UUX50695.1"/>
    <property type="molecule type" value="Genomic_DNA"/>
</dbReference>
<proteinExistence type="predicted"/>
<protein>
    <recommendedName>
        <fullName evidence="1">DUF7666 domain-containing protein</fullName>
    </recommendedName>
</protein>
<dbReference type="Proteomes" id="UP001060336">
    <property type="component" value="Chromosome"/>
</dbReference>
<evidence type="ECO:0000259" key="1">
    <source>
        <dbReference type="Pfam" id="PF24703"/>
    </source>
</evidence>
<reference evidence="2" key="1">
    <citation type="submission" date="2022-08" db="EMBL/GenBank/DDBJ databases">
        <title>Nisaea acidiphila sp. nov., isolated from a marine algal debris and emended description of the genus Nisaea Urios et al. 2008.</title>
        <authorList>
            <person name="Kwon K."/>
        </authorList>
    </citation>
    <scope>NUCLEOTIDE SEQUENCE</scope>
    <source>
        <strain evidence="2">MEBiC11861</strain>
    </source>
</reference>
<dbReference type="Pfam" id="PF24703">
    <property type="entry name" value="DUF7666"/>
    <property type="match status" value="1"/>
</dbReference>
<dbReference type="RefSeq" id="WP_257769911.1">
    <property type="nucleotide sequence ID" value="NZ_CP102480.1"/>
</dbReference>
<organism evidence="2 3">
    <name type="scientific">Nisaea acidiphila</name>
    <dbReference type="NCBI Taxonomy" id="1862145"/>
    <lineage>
        <taxon>Bacteria</taxon>
        <taxon>Pseudomonadati</taxon>
        <taxon>Pseudomonadota</taxon>
        <taxon>Alphaproteobacteria</taxon>
        <taxon>Rhodospirillales</taxon>
        <taxon>Thalassobaculaceae</taxon>
        <taxon>Nisaea</taxon>
    </lineage>
</organism>
<name>A0A9J7ATR4_9PROT</name>
<accession>A0A9J7ATR4</accession>
<gene>
    <name evidence="2" type="ORF">NUH88_03125</name>
</gene>
<dbReference type="KEGG" id="naci:NUH88_03125"/>
<dbReference type="AlphaFoldDB" id="A0A9J7ATR4"/>
<sequence>MQNMTDQNGSAELLAWHFIDENMRDGRPVPPDGERLEHGAPAALCESGLHASERVLDALIYAPGNTICRVECDGVAGRQDDKLVCGARTILWRVEGEELLREFARKVALDVADLWEMPDGVRKFLESGNENLRVAARADARELSRSYVSADQVTAAAAAEAARAAAARTHAARATALAAAWAANKARGDNESWARYDSLLEELVEAARTSSADDDEWGDFADEFEMEIG</sequence>
<feature type="domain" description="DUF7666" evidence="1">
    <location>
        <begin position="14"/>
        <end position="101"/>
    </location>
</feature>